<reference evidence="5" key="2">
    <citation type="submission" date="2025-09" db="UniProtKB">
        <authorList>
            <consortium name="Ensembl"/>
        </authorList>
    </citation>
    <scope>IDENTIFICATION</scope>
</reference>
<dbReference type="PANTHER" id="PTHR11346">
    <property type="entry name" value="GALECTIN"/>
    <property type="match status" value="1"/>
</dbReference>
<dbReference type="SMART" id="SM00908">
    <property type="entry name" value="Gal-bind_lectin"/>
    <property type="match status" value="1"/>
</dbReference>
<dbReference type="Proteomes" id="UP000694546">
    <property type="component" value="Chromosome 3"/>
</dbReference>
<evidence type="ECO:0000256" key="1">
    <source>
        <dbReference type="ARBA" id="ARBA00003397"/>
    </source>
</evidence>
<evidence type="ECO:0000259" key="4">
    <source>
        <dbReference type="PROSITE" id="PS51304"/>
    </source>
</evidence>
<evidence type="ECO:0000256" key="3">
    <source>
        <dbReference type="RuleBase" id="RU102079"/>
    </source>
</evidence>
<dbReference type="PROSITE" id="PS51304">
    <property type="entry name" value="GALECTIN"/>
    <property type="match status" value="1"/>
</dbReference>
<dbReference type="InterPro" id="IPR044156">
    <property type="entry name" value="Galectin-like"/>
</dbReference>
<dbReference type="Ensembl" id="ENSGMOT00000010951.2">
    <property type="protein sequence ID" value="ENSGMOP00000010656.2"/>
    <property type="gene ID" value="ENSGMOG00000009968.2"/>
</dbReference>
<dbReference type="GO" id="GO:0030246">
    <property type="term" value="F:carbohydrate binding"/>
    <property type="evidence" value="ECO:0007669"/>
    <property type="project" value="UniProtKB-UniRule"/>
</dbReference>
<dbReference type="SUPFAM" id="SSF49899">
    <property type="entry name" value="Concanavalin A-like lectins/glucanases"/>
    <property type="match status" value="1"/>
</dbReference>
<dbReference type="AlphaFoldDB" id="A0A8C4ZBW2"/>
<evidence type="ECO:0000256" key="2">
    <source>
        <dbReference type="ARBA" id="ARBA00022734"/>
    </source>
</evidence>
<dbReference type="Gene3D" id="2.60.120.200">
    <property type="match status" value="1"/>
</dbReference>
<reference evidence="5" key="1">
    <citation type="submission" date="2025-08" db="UniProtKB">
        <authorList>
            <consortium name="Ensembl"/>
        </authorList>
    </citation>
    <scope>IDENTIFICATION</scope>
</reference>
<dbReference type="SMART" id="SM00276">
    <property type="entry name" value="GLECT"/>
    <property type="match status" value="1"/>
</dbReference>
<evidence type="ECO:0000313" key="6">
    <source>
        <dbReference type="Proteomes" id="UP000694546"/>
    </source>
</evidence>
<evidence type="ECO:0000313" key="5">
    <source>
        <dbReference type="Ensembl" id="ENSGMOP00000010656.2"/>
    </source>
</evidence>
<dbReference type="GeneTree" id="ENSGT00940000155337"/>
<dbReference type="Pfam" id="PF00337">
    <property type="entry name" value="Gal-bind_lectin"/>
    <property type="match status" value="1"/>
</dbReference>
<proteinExistence type="predicted"/>
<keyword evidence="6" id="KW-1185">Reference proteome</keyword>
<sequence length="141" mass="15849">SGDWSLQEAQGRATEGRAMVSKFGILCFTKYLIWRKNNGHINEGLRVGKRLIVVGVVEPRPDSPRSCAGRVSGRWGAAERTAPFFPFIVHQPFRIEISCQQSQFQIFVDGQQLLSFGHRVPRLQDIDTLWIAGALRITKLG</sequence>
<dbReference type="CDD" id="cd00070">
    <property type="entry name" value="GLECT"/>
    <property type="match status" value="1"/>
</dbReference>
<protein>
    <recommendedName>
        <fullName evidence="3">Galectin</fullName>
    </recommendedName>
</protein>
<organism evidence="5 6">
    <name type="scientific">Gadus morhua</name>
    <name type="common">Atlantic cod</name>
    <dbReference type="NCBI Taxonomy" id="8049"/>
    <lineage>
        <taxon>Eukaryota</taxon>
        <taxon>Metazoa</taxon>
        <taxon>Chordata</taxon>
        <taxon>Craniata</taxon>
        <taxon>Vertebrata</taxon>
        <taxon>Euteleostomi</taxon>
        <taxon>Actinopterygii</taxon>
        <taxon>Neopterygii</taxon>
        <taxon>Teleostei</taxon>
        <taxon>Neoteleostei</taxon>
        <taxon>Acanthomorphata</taxon>
        <taxon>Zeiogadaria</taxon>
        <taxon>Gadariae</taxon>
        <taxon>Gadiformes</taxon>
        <taxon>Gadoidei</taxon>
        <taxon>Gadidae</taxon>
        <taxon>Gadus</taxon>
    </lineage>
</organism>
<dbReference type="InterPro" id="IPR001079">
    <property type="entry name" value="Galectin_CRD"/>
</dbReference>
<keyword evidence="2 3" id="KW-0430">Lectin</keyword>
<dbReference type="InterPro" id="IPR013320">
    <property type="entry name" value="ConA-like_dom_sf"/>
</dbReference>
<name>A0A8C4ZBW2_GADMO</name>
<gene>
    <name evidence="5" type="primary">LGALSL</name>
</gene>
<comment type="function">
    <text evidence="1">Does not bind lactose, and may not bind carbohydrates.</text>
</comment>
<dbReference type="PANTHER" id="PTHR11346:SF98">
    <property type="entry name" value="GALECTIN-RELATED PROTEIN"/>
    <property type="match status" value="1"/>
</dbReference>
<accession>A0A8C4ZBW2</accession>
<feature type="domain" description="Galectin" evidence="4">
    <location>
        <begin position="1"/>
        <end position="141"/>
    </location>
</feature>